<gene>
    <name evidence="1" type="ORF">NQ176_g10064</name>
</gene>
<evidence type="ECO:0000313" key="2">
    <source>
        <dbReference type="Proteomes" id="UP001143910"/>
    </source>
</evidence>
<proteinExistence type="predicted"/>
<name>A0ACC1MIR7_9HYPO</name>
<comment type="caution">
    <text evidence="1">The sequence shown here is derived from an EMBL/GenBank/DDBJ whole genome shotgun (WGS) entry which is preliminary data.</text>
</comment>
<sequence length="280" mass="30669">MRFQFSVCAALAFAATGVLGRNVVGYFPSWKKQYADAMNLGLYTHINFAFAIPAPDGSFSFDGDWFLPAEVTALHAKGVKALISIGGWTGSNYFSTILKSTSTSNSMVTNIINYIKTNNLDGVDLDWEYPGRLGDNCNAFDPKNDAANYLKFLQSLRTKLDSTFGAVSSAPGIGDRRRYLLPPAGRRLAHRALSRDMQEGADMLMVKPAYCDIIRDARNMANVPIVAMQVSGEYALIQAGAQAGVVGLREMAFESTEGIFRADADVVVSYFTPYFLDWLS</sequence>
<dbReference type="Proteomes" id="UP001143910">
    <property type="component" value="Unassembled WGS sequence"/>
</dbReference>
<keyword evidence="2" id="KW-1185">Reference proteome</keyword>
<protein>
    <submittedName>
        <fullName evidence="1">Uncharacterized protein</fullName>
    </submittedName>
</protein>
<organism evidence="1 2">
    <name type="scientific">Zarea fungicola</name>
    <dbReference type="NCBI Taxonomy" id="93591"/>
    <lineage>
        <taxon>Eukaryota</taxon>
        <taxon>Fungi</taxon>
        <taxon>Dikarya</taxon>
        <taxon>Ascomycota</taxon>
        <taxon>Pezizomycotina</taxon>
        <taxon>Sordariomycetes</taxon>
        <taxon>Hypocreomycetidae</taxon>
        <taxon>Hypocreales</taxon>
        <taxon>Cordycipitaceae</taxon>
        <taxon>Zarea</taxon>
    </lineage>
</organism>
<reference evidence="1" key="1">
    <citation type="submission" date="2022-08" db="EMBL/GenBank/DDBJ databases">
        <title>Genome Sequence of Lecanicillium fungicola.</title>
        <authorList>
            <person name="Buettner E."/>
        </authorList>
    </citation>
    <scope>NUCLEOTIDE SEQUENCE</scope>
    <source>
        <strain evidence="1">Babe33</strain>
    </source>
</reference>
<evidence type="ECO:0000313" key="1">
    <source>
        <dbReference type="EMBL" id="KAJ2966613.1"/>
    </source>
</evidence>
<dbReference type="EMBL" id="JANJQO010002565">
    <property type="protein sequence ID" value="KAJ2966613.1"/>
    <property type="molecule type" value="Genomic_DNA"/>
</dbReference>
<accession>A0ACC1MIR7</accession>